<comment type="similarity">
    <text evidence="4">Belongs to the FlgA family.</text>
</comment>
<gene>
    <name evidence="6" type="primary">flgA</name>
    <name evidence="6" type="ORF">FLO80_20690</name>
</gene>
<comment type="function">
    <text evidence="4">Involved in the assembly process of the P-ring formation. It may associate with FlgF on the rod constituting a structure essential for the P-ring assembly or may act as a modulator protein for the P-ring assembly.</text>
</comment>
<evidence type="ECO:0000259" key="5">
    <source>
        <dbReference type="SMART" id="SM00858"/>
    </source>
</evidence>
<feature type="signal peptide" evidence="4">
    <location>
        <begin position="1"/>
        <end position="18"/>
    </location>
</feature>
<evidence type="ECO:0000313" key="7">
    <source>
        <dbReference type="Proteomes" id="UP000325291"/>
    </source>
</evidence>
<evidence type="ECO:0000256" key="3">
    <source>
        <dbReference type="ARBA" id="ARBA00022764"/>
    </source>
</evidence>
<keyword evidence="7" id="KW-1185">Reference proteome</keyword>
<sequence length="138" mass="14723">MRSVIALLSALLATPVPADIVVPAHTIRPQSVIAPGDLTLRALPDVEGFDSVDDVIGLEARVALYPGRAIRPRDVGPPAMVERNQLVLLVFSRGGLEIRAEGRALDRAGRGEMIKVMNTASRNIVMGVVRPDGTVLVQ</sequence>
<keyword evidence="6" id="KW-0282">Flagellum</keyword>
<evidence type="ECO:0000256" key="1">
    <source>
        <dbReference type="ARBA" id="ARBA00004418"/>
    </source>
</evidence>
<dbReference type="Gene3D" id="3.90.1210.10">
    <property type="entry name" value="Antifreeze-like/N-acetylneuraminic acid synthase C-terminal domain"/>
    <property type="match status" value="1"/>
</dbReference>
<keyword evidence="3 4" id="KW-0574">Periplasm</keyword>
<name>A0A5A9YXN9_9RHOB</name>
<organism evidence="6 7">
    <name type="scientific">Aquicoccus porphyridii</name>
    <dbReference type="NCBI Taxonomy" id="1852029"/>
    <lineage>
        <taxon>Bacteria</taxon>
        <taxon>Pseudomonadati</taxon>
        <taxon>Pseudomonadota</taxon>
        <taxon>Alphaproteobacteria</taxon>
        <taxon>Rhodobacterales</taxon>
        <taxon>Paracoccaceae</taxon>
        <taxon>Aquicoccus</taxon>
    </lineage>
</organism>
<comment type="caution">
    <text evidence="6">The sequence shown here is derived from an EMBL/GenBank/DDBJ whole genome shotgun (WGS) entry which is preliminary data.</text>
</comment>
<dbReference type="CDD" id="cd11614">
    <property type="entry name" value="SAF_CpaB_FlgA_like"/>
    <property type="match status" value="1"/>
</dbReference>
<dbReference type="SMART" id="SM00858">
    <property type="entry name" value="SAF"/>
    <property type="match status" value="1"/>
</dbReference>
<reference evidence="6 7" key="1">
    <citation type="submission" date="2019-07" db="EMBL/GenBank/DDBJ databases">
        <title>Aquicoccus porphyridii gen. nov., sp. nov., isolated from a small marine red alga, Porphyridium marinum.</title>
        <authorList>
            <person name="Liu L."/>
        </authorList>
    </citation>
    <scope>NUCLEOTIDE SEQUENCE [LARGE SCALE GENOMIC DNA]</scope>
    <source>
        <strain evidence="6 7">L1 8-17</strain>
    </source>
</reference>
<dbReference type="NCBIfam" id="TIGR03170">
    <property type="entry name" value="flgA_cterm"/>
    <property type="match status" value="1"/>
</dbReference>
<keyword evidence="6" id="KW-0969">Cilium</keyword>
<feature type="domain" description="SAF" evidence="5">
    <location>
        <begin position="18"/>
        <end position="76"/>
    </location>
</feature>
<proteinExistence type="inferred from homology"/>
<evidence type="ECO:0000256" key="2">
    <source>
        <dbReference type="ARBA" id="ARBA00022729"/>
    </source>
</evidence>
<evidence type="ECO:0000313" key="6">
    <source>
        <dbReference type="EMBL" id="KAA0909645.1"/>
    </source>
</evidence>
<accession>A0A5A9YXN9</accession>
<keyword evidence="4" id="KW-1005">Bacterial flagellum biogenesis</keyword>
<protein>
    <recommendedName>
        <fullName evidence="4">Flagella basal body P-ring formation protein FlgA</fullName>
    </recommendedName>
</protein>
<dbReference type="RefSeq" id="WP_111364872.1">
    <property type="nucleotide sequence ID" value="NZ_VINQ01000029.1"/>
</dbReference>
<keyword evidence="6" id="KW-0966">Cell projection</keyword>
<dbReference type="InterPro" id="IPR039246">
    <property type="entry name" value="Flagellar_FlgA"/>
</dbReference>
<dbReference type="PANTHER" id="PTHR36307:SF1">
    <property type="entry name" value="FLAGELLA BASAL BODY P-RING FORMATION PROTEIN FLGA"/>
    <property type="match status" value="1"/>
</dbReference>
<dbReference type="Proteomes" id="UP000325291">
    <property type="component" value="Unassembled WGS sequence"/>
</dbReference>
<dbReference type="InterPro" id="IPR017585">
    <property type="entry name" value="SAF_FlgA"/>
</dbReference>
<dbReference type="Pfam" id="PF13144">
    <property type="entry name" value="ChapFlgA"/>
    <property type="match status" value="1"/>
</dbReference>
<dbReference type="AlphaFoldDB" id="A0A5A9YXN9"/>
<dbReference type="GO" id="GO:0042597">
    <property type="term" value="C:periplasmic space"/>
    <property type="evidence" value="ECO:0007669"/>
    <property type="project" value="UniProtKB-SubCell"/>
</dbReference>
<feature type="chain" id="PRO_5023119630" description="Flagella basal body P-ring formation protein FlgA" evidence="4">
    <location>
        <begin position="19"/>
        <end position="138"/>
    </location>
</feature>
<dbReference type="EMBL" id="VINQ01000029">
    <property type="protein sequence ID" value="KAA0909645.1"/>
    <property type="molecule type" value="Genomic_DNA"/>
</dbReference>
<dbReference type="InterPro" id="IPR013974">
    <property type="entry name" value="SAF"/>
</dbReference>
<comment type="subcellular location">
    <subcellularLocation>
        <location evidence="1 4">Periplasm</location>
    </subcellularLocation>
</comment>
<evidence type="ECO:0000256" key="4">
    <source>
        <dbReference type="RuleBase" id="RU362063"/>
    </source>
</evidence>
<dbReference type="GO" id="GO:0044780">
    <property type="term" value="P:bacterial-type flagellum assembly"/>
    <property type="evidence" value="ECO:0007669"/>
    <property type="project" value="InterPro"/>
</dbReference>
<dbReference type="Gene3D" id="2.30.30.760">
    <property type="match status" value="1"/>
</dbReference>
<keyword evidence="2 4" id="KW-0732">Signal</keyword>
<dbReference type="PANTHER" id="PTHR36307">
    <property type="entry name" value="FLAGELLA BASAL BODY P-RING FORMATION PROTEIN FLGA"/>
    <property type="match status" value="1"/>
</dbReference>